<name>A0ABS9TNM4_9PSEU</name>
<dbReference type="InterPro" id="IPR059106">
    <property type="entry name" value="WHD_MalT"/>
</dbReference>
<dbReference type="Gene3D" id="3.40.50.300">
    <property type="entry name" value="P-loop containing nucleotide triphosphate hydrolases"/>
    <property type="match status" value="1"/>
</dbReference>
<dbReference type="CDD" id="cd06170">
    <property type="entry name" value="LuxR_C_like"/>
    <property type="match status" value="1"/>
</dbReference>
<dbReference type="EMBL" id="JAKXMK010000029">
    <property type="protein sequence ID" value="MCH6170008.1"/>
    <property type="molecule type" value="Genomic_DNA"/>
</dbReference>
<dbReference type="InterPro" id="IPR000792">
    <property type="entry name" value="Tscrpt_reg_LuxR_C"/>
</dbReference>
<evidence type="ECO:0000313" key="4">
    <source>
        <dbReference type="Proteomes" id="UP001299970"/>
    </source>
</evidence>
<evidence type="ECO:0000259" key="2">
    <source>
        <dbReference type="PROSITE" id="PS50043"/>
    </source>
</evidence>
<accession>A0ABS9TNM4</accession>
<gene>
    <name evidence="3" type="ORF">MMF94_30275</name>
</gene>
<evidence type="ECO:0000256" key="1">
    <source>
        <dbReference type="SAM" id="MobiDB-lite"/>
    </source>
</evidence>
<feature type="region of interest" description="Disordered" evidence="1">
    <location>
        <begin position="1"/>
        <end position="29"/>
    </location>
</feature>
<organism evidence="3 4">
    <name type="scientific">Pseudonocardia alaniniphila</name>
    <dbReference type="NCBI Taxonomy" id="75291"/>
    <lineage>
        <taxon>Bacteria</taxon>
        <taxon>Bacillati</taxon>
        <taxon>Actinomycetota</taxon>
        <taxon>Actinomycetes</taxon>
        <taxon>Pseudonocardiales</taxon>
        <taxon>Pseudonocardiaceae</taxon>
        <taxon>Pseudonocardia</taxon>
    </lineage>
</organism>
<dbReference type="PROSITE" id="PS50043">
    <property type="entry name" value="HTH_LUXR_2"/>
    <property type="match status" value="1"/>
</dbReference>
<dbReference type="InterPro" id="IPR016032">
    <property type="entry name" value="Sig_transdc_resp-reg_C-effctor"/>
</dbReference>
<reference evidence="3 4" key="1">
    <citation type="submission" date="2022-03" db="EMBL/GenBank/DDBJ databases">
        <title>Pseudonocardia alaer sp. nov., a novel actinomycete isolated from reed forest soil.</title>
        <authorList>
            <person name="Wang L."/>
        </authorList>
    </citation>
    <scope>NUCLEOTIDE SEQUENCE [LARGE SCALE GENOMIC DNA]</scope>
    <source>
        <strain evidence="3 4">Y-16303</strain>
    </source>
</reference>
<dbReference type="InterPro" id="IPR027417">
    <property type="entry name" value="P-loop_NTPase"/>
</dbReference>
<dbReference type="Proteomes" id="UP001299970">
    <property type="component" value="Unassembled WGS sequence"/>
</dbReference>
<dbReference type="RefSeq" id="WP_241040762.1">
    <property type="nucleotide sequence ID" value="NZ_BAAAJF010000032.1"/>
</dbReference>
<dbReference type="SMART" id="SM00421">
    <property type="entry name" value="HTH_LUXR"/>
    <property type="match status" value="1"/>
</dbReference>
<dbReference type="SUPFAM" id="SSF52540">
    <property type="entry name" value="P-loop containing nucleoside triphosphate hydrolases"/>
    <property type="match status" value="1"/>
</dbReference>
<dbReference type="Gene3D" id="1.10.10.10">
    <property type="entry name" value="Winged helix-like DNA-binding domain superfamily/Winged helix DNA-binding domain"/>
    <property type="match status" value="1"/>
</dbReference>
<dbReference type="Pfam" id="PF00196">
    <property type="entry name" value="GerE"/>
    <property type="match status" value="1"/>
</dbReference>
<keyword evidence="4" id="KW-1185">Reference proteome</keyword>
<comment type="caution">
    <text evidence="3">The sequence shown here is derived from an EMBL/GenBank/DDBJ whole genome shotgun (WGS) entry which is preliminary data.</text>
</comment>
<dbReference type="InterPro" id="IPR036388">
    <property type="entry name" value="WH-like_DNA-bd_sf"/>
</dbReference>
<proteinExistence type="predicted"/>
<dbReference type="SUPFAM" id="SSF46894">
    <property type="entry name" value="C-terminal effector domain of the bipartite response regulators"/>
    <property type="match status" value="1"/>
</dbReference>
<feature type="compositionally biased region" description="Polar residues" evidence="1">
    <location>
        <begin position="1"/>
        <end position="10"/>
    </location>
</feature>
<dbReference type="Pfam" id="PF25873">
    <property type="entry name" value="WHD_MalT"/>
    <property type="match status" value="1"/>
</dbReference>
<evidence type="ECO:0000313" key="3">
    <source>
        <dbReference type="EMBL" id="MCH6170008.1"/>
    </source>
</evidence>
<protein>
    <submittedName>
        <fullName evidence="3">LuxR C-terminal-related transcriptional regulator</fullName>
    </submittedName>
</protein>
<feature type="domain" description="HTH luxR-type" evidence="2">
    <location>
        <begin position="814"/>
        <end position="879"/>
    </location>
</feature>
<sequence length="882" mass="93495">MIGHSPTGTTRGARGHAARIPGGKTTVPELPAEFVPRPALRDRLDAAGAAQLVVVSAPAGYGKTLLLADWVRSRALPDTAWVSVDADDDDPGRLWPAVLTALAALPSVPADSAVRHAVQGSGPGHEIPDGDVLDWLGDALDGVDPPVRLVLDDLQELTAPRQLRELGRLVARRPAGLRLVLSSRVDPPLALPRLRREGRLHEIRAEQLRFDVPDTVTLLQSAGLDLDPVEVALLHARTDGWVAALRLAALALRRSEDPAAFLLQFSGDERSIADYLTGEILSGLADDAQDFLRAVSVCSVLPTALAVALSDRPDAGRLLDEMGRETALVERAGPGEHRIHALLRSYLRASLHRHRPGLHQRLQTVAAWWWAERGEHVHALRHAERAGDEKQLAQLLRSAVPLLASADLTPLRRALTAVGPTARAADPWLALVSAIAHLEERAFAAAAVDLQHARLTWPATADRELEVLRSTAELLAPGIPTHDVAAPPVPGDGSPDVRPELTALLHLSRAAAELSPDGHGDLDVAVAELAECTILATTHDLGRVEVQSSTLAAAVAALRRDHRGMVAAAGRAAAAALRHNLHPSRWSACATGMLAYADLLEGDAAGARARAETALAASDPITPEAAYALRTVHGAALADEGERDRGAAEMRAARRELGGAPAPRVLRAALGVIEHRTALLQGNTPVAAEIQHWLESRIGPTGEVLLLHAWTEMITGRYEIARATVDPVRAGAVPVLLAHTLLEIHLLDVESALESGDDAEARGALDAALAAAGTIGVVRPFALAGPRTRQLLADRGRPTGSPELEARLATLMVCAEPAAVLSERELVVLALLPSLRGAGEIASELTVSVNTVKSHIRSIYAKLGVSTRREAVQRASERGLLP</sequence>